<reference evidence="1" key="2">
    <citation type="submission" date="2012-02" db="EMBL/GenBank/DDBJ databases">
        <title>Complete sequence of chromosome 2 of Prevotella dentalis DSM 3688.</title>
        <authorList>
            <consortium name="US DOE Joint Genome Institute (JGI-PGF)"/>
            <person name="Lucas S."/>
            <person name="Copeland A."/>
            <person name="Lapidus A."/>
            <person name="Glavina del Rio T."/>
            <person name="Dalin E."/>
            <person name="Tice H."/>
            <person name="Bruce D."/>
            <person name="Goodwin L."/>
            <person name="Pitluck S."/>
            <person name="Peters L."/>
            <person name="Mikhailova N."/>
            <person name="Chertkov O."/>
            <person name="Kyrpides N."/>
            <person name="Mavromatis K."/>
            <person name="Ivanova N."/>
            <person name="Brettin T."/>
            <person name="Detter J.C."/>
            <person name="Han C."/>
            <person name="Larimer F."/>
            <person name="Land M."/>
            <person name="Hauser L."/>
            <person name="Markowitz V."/>
            <person name="Cheng J.-F."/>
            <person name="Hugenholtz P."/>
            <person name="Woyke T."/>
            <person name="Wu D."/>
            <person name="Gronow S."/>
            <person name="Wellnitz S."/>
            <person name="Brambilla E."/>
            <person name="Klenk H.-P."/>
            <person name="Eisen J.A."/>
        </authorList>
    </citation>
    <scope>NUCLEOTIDE SEQUENCE</scope>
    <source>
        <strain evidence="1">DSM 3688</strain>
    </source>
</reference>
<dbReference type="Proteomes" id="UP000007820">
    <property type="component" value="Unassembled WGS sequence"/>
</dbReference>
<reference evidence="3 4" key="1">
    <citation type="submission" date="2011-04" db="EMBL/GenBank/DDBJ databases">
        <authorList>
            <person name="Muzny D."/>
            <person name="Qin X."/>
            <person name="Deng J."/>
            <person name="Jiang H."/>
            <person name="Liu Y."/>
            <person name="Qu J."/>
            <person name="Song X.-Z."/>
            <person name="Zhang L."/>
            <person name="Thornton R."/>
            <person name="Coyle M."/>
            <person name="Francisco L."/>
            <person name="Jackson L."/>
            <person name="Javaid M."/>
            <person name="Korchina V."/>
            <person name="Kovar C."/>
            <person name="Mata R."/>
            <person name="Mathew T."/>
            <person name="Ngo R."/>
            <person name="Nguyen L."/>
            <person name="Nguyen N."/>
            <person name="Okwuonu G."/>
            <person name="Ongeri F."/>
            <person name="Pham C."/>
            <person name="Simmons D."/>
            <person name="Wilczek-Boney K."/>
            <person name="Hale W."/>
            <person name="Jakkamsetti A."/>
            <person name="Pham P."/>
            <person name="Ruth R."/>
            <person name="San Lucas F."/>
            <person name="Warren J."/>
            <person name="Zhang J."/>
            <person name="Zhao Z."/>
            <person name="Zhou C."/>
            <person name="Zhu D."/>
            <person name="Lee S."/>
            <person name="Bess C."/>
            <person name="Blankenburg K."/>
            <person name="Forbes L."/>
            <person name="Fu Q."/>
            <person name="Gubbala S."/>
            <person name="Hirani K."/>
            <person name="Jayaseelan J.C."/>
            <person name="Lara F."/>
            <person name="Munidasa M."/>
            <person name="Palculict T."/>
            <person name="Patil S."/>
            <person name="Pu L.-L."/>
            <person name="Saada N."/>
            <person name="Tang L."/>
            <person name="Weissenberger G."/>
            <person name="Zhu Y."/>
            <person name="Hemphill L."/>
            <person name="Shang Y."/>
            <person name="Youmans B."/>
            <person name="Ayvaz T."/>
            <person name="Ross M."/>
            <person name="Santibanez J."/>
            <person name="Aqrawi P."/>
            <person name="Gross S."/>
            <person name="Joshi V."/>
            <person name="Fowler G."/>
            <person name="Nazareth L."/>
            <person name="Reid J."/>
            <person name="Worley K."/>
            <person name="Petrosino J."/>
            <person name="Highlander S."/>
            <person name="Gibbs R."/>
        </authorList>
    </citation>
    <scope>NUCLEOTIDE SEQUENCE [LARGE SCALE GENOMIC DNA]</scope>
    <source>
        <strain evidence="3 4">DSM 3688</strain>
    </source>
</reference>
<dbReference type="EMBL" id="CP003369">
    <property type="protein sequence ID" value="AGB29761.1"/>
    <property type="molecule type" value="Genomic_DNA"/>
</dbReference>
<dbReference type="KEGG" id="pdt:Prede_2573"/>
<keyword evidence="5" id="KW-1185">Reference proteome</keyword>
<dbReference type="EMBL" id="CP003369">
    <property type="protein sequence ID" value="AGB29808.1"/>
    <property type="molecule type" value="Genomic_DNA"/>
</dbReference>
<dbReference type="EMBL" id="AFPW01000053">
    <property type="protein sequence ID" value="EGQ11440.1"/>
    <property type="molecule type" value="Genomic_DNA"/>
</dbReference>
<evidence type="ECO:0000313" key="1">
    <source>
        <dbReference type="EMBL" id="AGB29761.1"/>
    </source>
</evidence>
<dbReference type="AlphaFoldDB" id="F9D774"/>
<accession>F9D774</accession>
<dbReference type="HOGENOM" id="CLU_134337_0_0_10"/>
<dbReference type="KEGG" id="pdt:Prede_2516"/>
<evidence type="ECO:0000313" key="3">
    <source>
        <dbReference type="EMBL" id="EGQ11440.1"/>
    </source>
</evidence>
<dbReference type="PATRIC" id="fig|908937.9.peg.2659"/>
<sequence length="159" mass="18060">MATKVDFRKLALLLLPTALRKKGIIALTSSLIQGVRVLQSDYQVFCEQTESTLKYNGQVCYLRGLLNDTFDSDDRRISVSDAAEHDPLLIYTRKFGKQCILAHQGNGNAVILNLRGYQGLSEYSFLVNVPWDLMIYADRLTAMVNSYKLAGMKWKINYQ</sequence>
<dbReference type="Proteomes" id="UP000010862">
    <property type="component" value="Chromosome 2"/>
</dbReference>
<protein>
    <submittedName>
        <fullName evidence="3">Uncharacterized protein</fullName>
    </submittedName>
</protein>
<dbReference type="eggNOG" id="ENOG5033CUI">
    <property type="taxonomic scope" value="Bacteria"/>
</dbReference>
<evidence type="ECO:0000313" key="2">
    <source>
        <dbReference type="EMBL" id="AGB29808.1"/>
    </source>
</evidence>
<evidence type="ECO:0000313" key="5">
    <source>
        <dbReference type="Proteomes" id="UP000010862"/>
    </source>
</evidence>
<dbReference type="OrthoDB" id="1072575at2"/>
<evidence type="ECO:0000313" key="4">
    <source>
        <dbReference type="Proteomes" id="UP000007820"/>
    </source>
</evidence>
<dbReference type="STRING" id="908937.Prede_2516"/>
<proteinExistence type="predicted"/>
<gene>
    <name evidence="1" type="ordered locus">Prede_2516</name>
    <name evidence="2" type="ordered locus">Prede_2573</name>
    <name evidence="3" type="ORF">HMPREF9136_2702</name>
</gene>
<organism evidence="3 4">
    <name type="scientific">Prevotella dentalis (strain ATCC 49559 / DSM 3688 / JCM 13448 / NCTC 12043 / ES 2772)</name>
    <name type="common">Mitsuokella dentalis</name>
    <dbReference type="NCBI Taxonomy" id="908937"/>
    <lineage>
        <taxon>Bacteria</taxon>
        <taxon>Pseudomonadati</taxon>
        <taxon>Bacteroidota</taxon>
        <taxon>Bacteroidia</taxon>
        <taxon>Bacteroidales</taxon>
        <taxon>Prevotellaceae</taxon>
        <taxon>Prevotella</taxon>
    </lineage>
</organism>
<dbReference type="RefSeq" id="WP_005847834.1">
    <property type="nucleotide sequence ID" value="NC_019968.1"/>
</dbReference>
<name>F9D774_PREDD</name>